<protein>
    <submittedName>
        <fullName evidence="1">Uncharacterized protein</fullName>
    </submittedName>
</protein>
<keyword evidence="2" id="KW-1185">Reference proteome</keyword>
<accession>A0ABM6NL09</accession>
<dbReference type="Proteomes" id="UP000016521">
    <property type="component" value="Chromosome II"/>
</dbReference>
<gene>
    <name evidence="1" type="ORF">PPIS_b6000</name>
</gene>
<organism evidence="1 2">
    <name type="scientific">Pseudoalteromonas piscicida</name>
    <dbReference type="NCBI Taxonomy" id="43662"/>
    <lineage>
        <taxon>Bacteria</taxon>
        <taxon>Pseudomonadati</taxon>
        <taxon>Pseudomonadota</taxon>
        <taxon>Gammaproteobacteria</taxon>
        <taxon>Alteromonadales</taxon>
        <taxon>Pseudoalteromonadaceae</taxon>
        <taxon>Pseudoalteromonas</taxon>
    </lineage>
</organism>
<dbReference type="EMBL" id="CP011925">
    <property type="protein sequence ID" value="ATD09698.1"/>
    <property type="molecule type" value="Genomic_DNA"/>
</dbReference>
<name>A0ABM6NL09_PSEO7</name>
<evidence type="ECO:0000313" key="2">
    <source>
        <dbReference type="Proteomes" id="UP000016521"/>
    </source>
</evidence>
<sequence length="34" mass="3763">MLSINVLSFGQGAAYLSSLFLQQFDCHLYKAEPA</sequence>
<evidence type="ECO:0000313" key="1">
    <source>
        <dbReference type="EMBL" id="ATD09698.1"/>
    </source>
</evidence>
<proteinExistence type="predicted"/>
<reference evidence="1 2" key="1">
    <citation type="submission" date="2015-06" db="EMBL/GenBank/DDBJ databases">
        <authorList>
            <person name="Xie B.-B."/>
            <person name="Rong J.-C."/>
            <person name="Qin Q.-L."/>
            <person name="Zhang Y.-Z."/>
        </authorList>
    </citation>
    <scope>NUCLEOTIDE SEQUENCE [LARGE SCALE GENOMIC DNA]</scope>
    <source>
        <strain evidence="1 2">JCM 20779</strain>
    </source>
</reference>